<dbReference type="OrthoDB" id="6681966at2759"/>
<evidence type="ECO:0000313" key="3">
    <source>
        <dbReference type="Proteomes" id="UP001153714"/>
    </source>
</evidence>
<evidence type="ECO:0000313" key="2">
    <source>
        <dbReference type="EMBL" id="CAG9794071.1"/>
    </source>
</evidence>
<name>A0A9N9WJF3_9NEOP</name>
<reference evidence="2" key="2">
    <citation type="submission" date="2022-10" db="EMBL/GenBank/DDBJ databases">
        <authorList>
            <consortium name="ENA_rothamsted_submissions"/>
            <consortium name="culmorum"/>
            <person name="King R."/>
        </authorList>
    </citation>
    <scope>NUCLEOTIDE SEQUENCE</scope>
</reference>
<keyword evidence="3" id="KW-1185">Reference proteome</keyword>
<sequence>MGTQTRRWYPIMIERRKLKKSPTRMKLSILVLILVTLPYSSTLSLPSGDPAPGRSPGPPDLNADDVTELKAEATVKVATNLEPDYDTSTMLEDIELTTVSDISVSERTVMGDACAFARIPGDSDEVVTVGTGDSDVNLTVSHPVFETAEIVRGVVYDGKF</sequence>
<gene>
    <name evidence="2" type="ORF">DIATSA_LOCUS11472</name>
</gene>
<dbReference type="AlphaFoldDB" id="A0A9N9WJF3"/>
<proteinExistence type="predicted"/>
<dbReference type="Proteomes" id="UP001153714">
    <property type="component" value="Chromosome 6"/>
</dbReference>
<protein>
    <submittedName>
        <fullName evidence="2">Uncharacterized protein</fullName>
    </submittedName>
</protein>
<dbReference type="EMBL" id="OU893337">
    <property type="protein sequence ID" value="CAG9794071.1"/>
    <property type="molecule type" value="Genomic_DNA"/>
</dbReference>
<accession>A0A9N9WJF3</accession>
<evidence type="ECO:0000256" key="1">
    <source>
        <dbReference type="SAM" id="MobiDB-lite"/>
    </source>
</evidence>
<reference evidence="2" key="1">
    <citation type="submission" date="2021-12" db="EMBL/GenBank/DDBJ databases">
        <authorList>
            <person name="King R."/>
        </authorList>
    </citation>
    <scope>NUCLEOTIDE SEQUENCE</scope>
</reference>
<organism evidence="2 3">
    <name type="scientific">Diatraea saccharalis</name>
    <name type="common">sugarcane borer</name>
    <dbReference type="NCBI Taxonomy" id="40085"/>
    <lineage>
        <taxon>Eukaryota</taxon>
        <taxon>Metazoa</taxon>
        <taxon>Ecdysozoa</taxon>
        <taxon>Arthropoda</taxon>
        <taxon>Hexapoda</taxon>
        <taxon>Insecta</taxon>
        <taxon>Pterygota</taxon>
        <taxon>Neoptera</taxon>
        <taxon>Endopterygota</taxon>
        <taxon>Lepidoptera</taxon>
        <taxon>Glossata</taxon>
        <taxon>Ditrysia</taxon>
        <taxon>Pyraloidea</taxon>
        <taxon>Crambidae</taxon>
        <taxon>Crambinae</taxon>
        <taxon>Diatraea</taxon>
    </lineage>
</organism>
<feature type="region of interest" description="Disordered" evidence="1">
    <location>
        <begin position="45"/>
        <end position="65"/>
    </location>
</feature>